<gene>
    <name evidence="3" type="ORF">HYH02_004996</name>
</gene>
<dbReference type="GO" id="GO:0005930">
    <property type="term" value="C:axoneme"/>
    <property type="evidence" value="ECO:0007669"/>
    <property type="project" value="UniProtKB-SubCell"/>
</dbReference>
<feature type="region of interest" description="Disordered" evidence="2">
    <location>
        <begin position="743"/>
        <end position="765"/>
    </location>
</feature>
<evidence type="ECO:0000256" key="2">
    <source>
        <dbReference type="SAM" id="MobiDB-lite"/>
    </source>
</evidence>
<comment type="subcellular location">
    <subcellularLocation>
        <location evidence="1">Cytoplasm</location>
        <location evidence="1">Cytoskeleton</location>
        <location evidence="1">Cilium axoneme</location>
    </subcellularLocation>
</comment>
<dbReference type="OrthoDB" id="548346at2759"/>
<dbReference type="InterPro" id="IPR032675">
    <property type="entry name" value="LRR_dom_sf"/>
</dbReference>
<organism evidence="3 4">
    <name type="scientific">Chlamydomonas schloesseri</name>
    <dbReference type="NCBI Taxonomy" id="2026947"/>
    <lineage>
        <taxon>Eukaryota</taxon>
        <taxon>Viridiplantae</taxon>
        <taxon>Chlorophyta</taxon>
        <taxon>core chlorophytes</taxon>
        <taxon>Chlorophyceae</taxon>
        <taxon>CS clade</taxon>
        <taxon>Chlamydomonadales</taxon>
        <taxon>Chlamydomonadaceae</taxon>
        <taxon>Chlamydomonas</taxon>
    </lineage>
</organism>
<dbReference type="Proteomes" id="UP000613740">
    <property type="component" value="Unassembled WGS sequence"/>
</dbReference>
<protein>
    <submittedName>
        <fullName evidence="3">Uncharacterized protein</fullName>
    </submittedName>
</protein>
<reference evidence="3" key="1">
    <citation type="journal article" date="2020" name="bioRxiv">
        <title>Comparative genomics of Chlamydomonas.</title>
        <authorList>
            <person name="Craig R.J."/>
            <person name="Hasan A.R."/>
            <person name="Ness R.W."/>
            <person name="Keightley P.D."/>
        </authorList>
    </citation>
    <scope>NUCLEOTIDE SEQUENCE</scope>
    <source>
        <strain evidence="3">CCAP 11/173</strain>
    </source>
</reference>
<proteinExistence type="predicted"/>
<dbReference type="EMBL" id="JAEHOD010000011">
    <property type="protein sequence ID" value="KAG2450495.1"/>
    <property type="molecule type" value="Genomic_DNA"/>
</dbReference>
<sequence length="821" mass="85202">MTRKSTRRSAAAVGDLGPVGLGTVGEARAAGAAPGPTASGTMLPAMLRALDLDTLRILFRGFHMHFAGARLACKALREAFDNSKKSVHISVTNLLAHIWQPYRRSPLALAPNCSFLHLDINTEESDDEEEREEWEDDTYPRTQLPSGVGCYPHEHLARLALIGTSAEGRGRVRRLQLTFSGAELELSGVVAALVSQLPGLEEIDARGCELLAGMNQADFTRPAVLHQTLASAAPRLRRLHLTAAGGMLHSLGALAACSSLERLSIYGQGCGGEPPELNAQAVADLSSLRRLTKLRLRCHDASGGGHLAALLGGRRPPGLRSLKIKASLHALPAGRRGRAALDDDLDSSRQQHLPFAKICFEAGEAGGPGSIQSVEARPHVYPQGGAKALDLFAMLLVTATEQLPPRCRRIGQLTLEAFDVAKWAASPEQLQQSLGPEGPVAALLVRCDGVRLGTLQVAEGGSAAACSVLRALGMPRKLGLRHGCLDLEAPPAAHSPATAAAGAAAAATAAAVAAAPPPPPSTRPEPQPGVAAWLHSPLRLESATPDAVLREAMERLWRAAAEPPPAAAAAAAGRDSLGDDLDWLLLDSASCSKFVLLRGGPQLPPAGDGDGGAAYKAVARWLDQLAGLVSAEDAGATEAEAEASGLGPHLRFRGTHVSAPCANTFVCLCSSGADAEALVAALPPPATAASAADTAAGAAAGVAAPAPIAVNLPRHLPATSDYHDGPGVVKSAVLQVLSDLWHQPPTDEARGRRRSSASGAAAAVGGPGTARLGGAAVGRIRQVLDLDLAVTRQWRAVRTEPKPLLFRGMYNEASEGEEDEE</sequence>
<keyword evidence="4" id="KW-1185">Reference proteome</keyword>
<dbReference type="AlphaFoldDB" id="A0A835WPS7"/>
<evidence type="ECO:0000313" key="4">
    <source>
        <dbReference type="Proteomes" id="UP000613740"/>
    </source>
</evidence>
<dbReference type="Gene3D" id="3.80.10.10">
    <property type="entry name" value="Ribonuclease Inhibitor"/>
    <property type="match status" value="1"/>
</dbReference>
<name>A0A835WPS7_9CHLO</name>
<comment type="caution">
    <text evidence="3">The sequence shown here is derived from an EMBL/GenBank/DDBJ whole genome shotgun (WGS) entry which is preliminary data.</text>
</comment>
<accession>A0A835WPS7</accession>
<dbReference type="SUPFAM" id="SSF52047">
    <property type="entry name" value="RNI-like"/>
    <property type="match status" value="1"/>
</dbReference>
<evidence type="ECO:0000313" key="3">
    <source>
        <dbReference type="EMBL" id="KAG2450495.1"/>
    </source>
</evidence>
<evidence type="ECO:0000256" key="1">
    <source>
        <dbReference type="ARBA" id="ARBA00004430"/>
    </source>
</evidence>